<organism evidence="2 3">
    <name type="scientific">Marinifilum breve</name>
    <dbReference type="NCBI Taxonomy" id="2184082"/>
    <lineage>
        <taxon>Bacteria</taxon>
        <taxon>Pseudomonadati</taxon>
        <taxon>Bacteroidota</taxon>
        <taxon>Bacteroidia</taxon>
        <taxon>Marinilabiliales</taxon>
        <taxon>Marinifilaceae</taxon>
    </lineage>
</organism>
<protein>
    <recommendedName>
        <fullName evidence="4">PepSY domain-containing protein</fullName>
    </recommendedName>
</protein>
<dbReference type="OrthoDB" id="111691at2"/>
<evidence type="ECO:0000313" key="2">
    <source>
        <dbReference type="EMBL" id="PXY02096.1"/>
    </source>
</evidence>
<sequence>MGKYCSSHFLFKDLRLLILSFVKSKIYKISRWIHKYFGLLVLLFMAYMSLSGILLNHPDLIQNASVSRMLVPKQYQPDNWNRSSLKGIEYLGDSLLVYGRQGIFLSTDNGKSLQAFMQGDYPKSALGKRSNHLYYSRENKLLLCASNQGCLQYNFKQSKWINLPLPNGDHSIIKILNTGKHLLLVSKSDVYQTSLHNDKLNFEKLSLKKKKYSSYISLIQVFFQLHDGSIWGLPGKILWDIVGLILFFLSISAFYIWYYPKKWKRRYKREGRRASYKEKNVRSFFFKYHKKLGWYFAIFLVLITFTGMFMNPILMMTLVNGKVNSKYYPSLKNENPWYHKIRNALYDNQQNQLVLECSDGIWVGNYNENIEFEKIKLPVRIFGMGTTVFREEKPGVWLVGSFGGLNRVDRNENQSEKILQTKKSDNSGRPASTFVTAYEKLPDGNHYIMGHYKGICNVKGEKLIDVFPMPDKIRKNSKLPLWNYMFELHNARMFRGLIGGFYMLIIPLGGLLCLLMLLAGVLDYWLTKPKVRNRIN</sequence>
<keyword evidence="3" id="KW-1185">Reference proteome</keyword>
<keyword evidence="1" id="KW-1133">Transmembrane helix</keyword>
<evidence type="ECO:0008006" key="4">
    <source>
        <dbReference type="Google" id="ProtNLM"/>
    </source>
</evidence>
<reference evidence="2 3" key="1">
    <citation type="submission" date="2018-05" db="EMBL/GenBank/DDBJ databases">
        <title>Marinifilum breve JC075T sp. nov., a marine bacterium isolated from Yongle Blue Hole in the South China Sea.</title>
        <authorList>
            <person name="Fu T."/>
        </authorList>
    </citation>
    <scope>NUCLEOTIDE SEQUENCE [LARGE SCALE GENOMIC DNA]</scope>
    <source>
        <strain evidence="2 3">JC075</strain>
    </source>
</reference>
<dbReference type="Gene3D" id="2.130.10.10">
    <property type="entry name" value="YVTN repeat-like/Quinoprotein amine dehydrogenase"/>
    <property type="match status" value="1"/>
</dbReference>
<dbReference type="InterPro" id="IPR005625">
    <property type="entry name" value="PepSY-ass_TM"/>
</dbReference>
<accession>A0A2V4A0I9</accession>
<feature type="transmembrane region" description="Helical" evidence="1">
    <location>
        <begin position="36"/>
        <end position="55"/>
    </location>
</feature>
<dbReference type="InterPro" id="IPR015943">
    <property type="entry name" value="WD40/YVTN_repeat-like_dom_sf"/>
</dbReference>
<feature type="transmembrane region" description="Helical" evidence="1">
    <location>
        <begin position="237"/>
        <end position="259"/>
    </location>
</feature>
<dbReference type="EMBL" id="QFLI01000002">
    <property type="protein sequence ID" value="PXY02096.1"/>
    <property type="molecule type" value="Genomic_DNA"/>
</dbReference>
<keyword evidence="1" id="KW-0472">Membrane</keyword>
<keyword evidence="1" id="KW-0812">Transmembrane</keyword>
<feature type="transmembrane region" description="Helical" evidence="1">
    <location>
        <begin position="501"/>
        <end position="526"/>
    </location>
</feature>
<dbReference type="Proteomes" id="UP000248079">
    <property type="component" value="Unassembled WGS sequence"/>
</dbReference>
<dbReference type="AlphaFoldDB" id="A0A2V4A0I9"/>
<name>A0A2V4A0I9_9BACT</name>
<comment type="caution">
    <text evidence="2">The sequence shown here is derived from an EMBL/GenBank/DDBJ whole genome shotgun (WGS) entry which is preliminary data.</text>
</comment>
<proteinExistence type="predicted"/>
<dbReference type="PANTHER" id="PTHR34219">
    <property type="entry name" value="IRON-REGULATED INNER MEMBRANE PROTEIN-RELATED"/>
    <property type="match status" value="1"/>
</dbReference>
<dbReference type="Pfam" id="PF03929">
    <property type="entry name" value="PepSY_TM"/>
    <property type="match status" value="2"/>
</dbReference>
<dbReference type="PANTHER" id="PTHR34219:SF1">
    <property type="entry name" value="PEPSY DOMAIN-CONTAINING PROTEIN"/>
    <property type="match status" value="1"/>
</dbReference>
<evidence type="ECO:0000256" key="1">
    <source>
        <dbReference type="SAM" id="Phobius"/>
    </source>
</evidence>
<gene>
    <name evidence="2" type="ORF">DF185_05480</name>
</gene>
<feature type="transmembrane region" description="Helical" evidence="1">
    <location>
        <begin position="292"/>
        <end position="314"/>
    </location>
</feature>
<evidence type="ECO:0000313" key="3">
    <source>
        <dbReference type="Proteomes" id="UP000248079"/>
    </source>
</evidence>